<evidence type="ECO:0000259" key="2">
    <source>
        <dbReference type="Pfam" id="PF20151"/>
    </source>
</evidence>
<reference evidence="3 4" key="1">
    <citation type="submission" date="2014-04" db="EMBL/GenBank/DDBJ databases">
        <authorList>
            <consortium name="DOE Joint Genome Institute"/>
            <person name="Kuo A."/>
            <person name="Tarkka M."/>
            <person name="Buscot F."/>
            <person name="Kohler A."/>
            <person name="Nagy L.G."/>
            <person name="Floudas D."/>
            <person name="Copeland A."/>
            <person name="Barry K.W."/>
            <person name="Cichocki N."/>
            <person name="Veneault-Fourrey C."/>
            <person name="LaButti K."/>
            <person name="Lindquist E.A."/>
            <person name="Lipzen A."/>
            <person name="Lundell T."/>
            <person name="Morin E."/>
            <person name="Murat C."/>
            <person name="Sun H."/>
            <person name="Tunlid A."/>
            <person name="Henrissat B."/>
            <person name="Grigoriev I.V."/>
            <person name="Hibbett D.S."/>
            <person name="Martin F."/>
            <person name="Nordberg H.P."/>
            <person name="Cantor M.N."/>
            <person name="Hua S.X."/>
        </authorList>
    </citation>
    <scope>NUCLEOTIDE SEQUENCE [LARGE SCALE GENOMIC DNA]</scope>
    <source>
        <strain evidence="3 4">F 1598</strain>
    </source>
</reference>
<dbReference type="InParanoid" id="A0A0C3FS90"/>
<proteinExistence type="predicted"/>
<dbReference type="InterPro" id="IPR045340">
    <property type="entry name" value="DUF6533"/>
</dbReference>
<keyword evidence="4" id="KW-1185">Reference proteome</keyword>
<protein>
    <recommendedName>
        <fullName evidence="2">DUF6533 domain-containing protein</fullName>
    </recommendedName>
</protein>
<dbReference type="EMBL" id="KN832980">
    <property type="protein sequence ID" value="KIM87005.1"/>
    <property type="molecule type" value="Genomic_DNA"/>
</dbReference>
<sequence>MGSNALHDLAAEAGTLITIGHYSATAVYTIHVYEWMFTIQDELTLRSWTSVKAAYLICRYYPLIIFPFHMWAWIGTHDFKTCSRIVHALYTLILPCPLSCQAVILIRAYAFTGRKNITFWALLTGFVGLTAGNVYVFGTQFVGSDLNMLLGPIRSARCFHVGFLGHESRTFSLLSNTQYARLIRQDLFATRCCGFCYHLCSEPASGGTVSPVSQ</sequence>
<keyword evidence="1" id="KW-0472">Membrane</keyword>
<dbReference type="Pfam" id="PF20151">
    <property type="entry name" value="DUF6533"/>
    <property type="match status" value="1"/>
</dbReference>
<dbReference type="HOGENOM" id="CLU_1289370_0_0_1"/>
<organism evidence="3 4">
    <name type="scientific">Piloderma croceum (strain F 1598)</name>
    <dbReference type="NCBI Taxonomy" id="765440"/>
    <lineage>
        <taxon>Eukaryota</taxon>
        <taxon>Fungi</taxon>
        <taxon>Dikarya</taxon>
        <taxon>Basidiomycota</taxon>
        <taxon>Agaricomycotina</taxon>
        <taxon>Agaricomycetes</taxon>
        <taxon>Agaricomycetidae</taxon>
        <taxon>Atheliales</taxon>
        <taxon>Atheliaceae</taxon>
        <taxon>Piloderma</taxon>
    </lineage>
</organism>
<gene>
    <name evidence="3" type="ORF">PILCRDRAFT_294315</name>
</gene>
<dbReference type="OrthoDB" id="3251775at2759"/>
<evidence type="ECO:0000313" key="4">
    <source>
        <dbReference type="Proteomes" id="UP000054166"/>
    </source>
</evidence>
<dbReference type="AlphaFoldDB" id="A0A0C3FS90"/>
<name>A0A0C3FS90_PILCF</name>
<keyword evidence="1" id="KW-0812">Transmembrane</keyword>
<dbReference type="Proteomes" id="UP000054166">
    <property type="component" value="Unassembled WGS sequence"/>
</dbReference>
<accession>A0A0C3FS90</accession>
<keyword evidence="1" id="KW-1133">Transmembrane helix</keyword>
<feature type="transmembrane region" description="Helical" evidence="1">
    <location>
        <begin position="86"/>
        <end position="111"/>
    </location>
</feature>
<feature type="transmembrane region" description="Helical" evidence="1">
    <location>
        <begin position="117"/>
        <end position="138"/>
    </location>
</feature>
<evidence type="ECO:0000313" key="3">
    <source>
        <dbReference type="EMBL" id="KIM87005.1"/>
    </source>
</evidence>
<evidence type="ECO:0000256" key="1">
    <source>
        <dbReference type="SAM" id="Phobius"/>
    </source>
</evidence>
<feature type="domain" description="DUF6533" evidence="2">
    <location>
        <begin position="22"/>
        <end position="64"/>
    </location>
</feature>
<reference evidence="4" key="2">
    <citation type="submission" date="2015-01" db="EMBL/GenBank/DDBJ databases">
        <title>Evolutionary Origins and Diversification of the Mycorrhizal Mutualists.</title>
        <authorList>
            <consortium name="DOE Joint Genome Institute"/>
            <consortium name="Mycorrhizal Genomics Consortium"/>
            <person name="Kohler A."/>
            <person name="Kuo A."/>
            <person name="Nagy L.G."/>
            <person name="Floudas D."/>
            <person name="Copeland A."/>
            <person name="Barry K.W."/>
            <person name="Cichocki N."/>
            <person name="Veneault-Fourrey C."/>
            <person name="LaButti K."/>
            <person name="Lindquist E.A."/>
            <person name="Lipzen A."/>
            <person name="Lundell T."/>
            <person name="Morin E."/>
            <person name="Murat C."/>
            <person name="Riley R."/>
            <person name="Ohm R."/>
            <person name="Sun H."/>
            <person name="Tunlid A."/>
            <person name="Henrissat B."/>
            <person name="Grigoriev I.V."/>
            <person name="Hibbett D.S."/>
            <person name="Martin F."/>
        </authorList>
    </citation>
    <scope>NUCLEOTIDE SEQUENCE [LARGE SCALE GENOMIC DNA]</scope>
    <source>
        <strain evidence="4">F 1598</strain>
    </source>
</reference>
<feature type="transmembrane region" description="Helical" evidence="1">
    <location>
        <begin position="53"/>
        <end position="74"/>
    </location>
</feature>